<sequence>MSKQDKNRQPATSAQMNSELDPFEINFLPQFQEGRGPHDAFVNEHGVVIGDHEYASENSPLEQWTAETDPFVMAGDEWVHPYKDIGFQSAENRDIFEKGIAPQSGIFTHPDKDVSFEPGQATTKKKQDEAEA</sequence>
<feature type="region of interest" description="Disordered" evidence="1">
    <location>
        <begin position="1"/>
        <end position="23"/>
    </location>
</feature>
<gene>
    <name evidence="2" type="ORF">ACFPOG_21000</name>
</gene>
<organism evidence="2 3">
    <name type="scientific">Paenibacillus aestuarii</name>
    <dbReference type="NCBI Taxonomy" id="516965"/>
    <lineage>
        <taxon>Bacteria</taxon>
        <taxon>Bacillati</taxon>
        <taxon>Bacillota</taxon>
        <taxon>Bacilli</taxon>
        <taxon>Bacillales</taxon>
        <taxon>Paenibacillaceae</taxon>
        <taxon>Paenibacillus</taxon>
    </lineage>
</organism>
<name>A0ABW0KBG3_9BACL</name>
<accession>A0ABW0KBG3</accession>
<dbReference type="InterPro" id="IPR024999">
    <property type="entry name" value="DUF3905"/>
</dbReference>
<dbReference type="Pfam" id="PF13045">
    <property type="entry name" value="DUF3905"/>
    <property type="match status" value="1"/>
</dbReference>
<keyword evidence="3" id="KW-1185">Reference proteome</keyword>
<dbReference type="RefSeq" id="WP_270878979.1">
    <property type="nucleotide sequence ID" value="NZ_JAQFVF010000022.1"/>
</dbReference>
<evidence type="ECO:0000256" key="1">
    <source>
        <dbReference type="SAM" id="MobiDB-lite"/>
    </source>
</evidence>
<dbReference type="Proteomes" id="UP001596044">
    <property type="component" value="Unassembled WGS sequence"/>
</dbReference>
<evidence type="ECO:0000313" key="3">
    <source>
        <dbReference type="Proteomes" id="UP001596044"/>
    </source>
</evidence>
<protein>
    <submittedName>
        <fullName evidence="2">DUF3905 domain-containing protein</fullName>
    </submittedName>
</protein>
<comment type="caution">
    <text evidence="2">The sequence shown here is derived from an EMBL/GenBank/DDBJ whole genome shotgun (WGS) entry which is preliminary data.</text>
</comment>
<proteinExistence type="predicted"/>
<reference evidence="3" key="1">
    <citation type="journal article" date="2019" name="Int. J. Syst. Evol. Microbiol.">
        <title>The Global Catalogue of Microorganisms (GCM) 10K type strain sequencing project: providing services to taxonomists for standard genome sequencing and annotation.</title>
        <authorList>
            <consortium name="The Broad Institute Genomics Platform"/>
            <consortium name="The Broad Institute Genome Sequencing Center for Infectious Disease"/>
            <person name="Wu L."/>
            <person name="Ma J."/>
        </authorList>
    </citation>
    <scope>NUCLEOTIDE SEQUENCE [LARGE SCALE GENOMIC DNA]</scope>
    <source>
        <strain evidence="3">KACC 11904</strain>
    </source>
</reference>
<evidence type="ECO:0000313" key="2">
    <source>
        <dbReference type="EMBL" id="MFC5450735.1"/>
    </source>
</evidence>
<feature type="region of interest" description="Disordered" evidence="1">
    <location>
        <begin position="103"/>
        <end position="132"/>
    </location>
</feature>
<dbReference type="EMBL" id="JBHSMJ010000029">
    <property type="protein sequence ID" value="MFC5450735.1"/>
    <property type="molecule type" value="Genomic_DNA"/>
</dbReference>
<feature type="compositionally biased region" description="Polar residues" evidence="1">
    <location>
        <begin position="9"/>
        <end position="18"/>
    </location>
</feature>